<evidence type="ECO:0000313" key="2">
    <source>
        <dbReference type="Proteomes" id="UP000199406"/>
    </source>
</evidence>
<dbReference type="STRING" id="1550231.SAMN05660662_3367"/>
<keyword evidence="2" id="KW-1185">Reference proteome</keyword>
<proteinExistence type="predicted"/>
<dbReference type="AlphaFoldDB" id="A0A1G7NUE9"/>
<gene>
    <name evidence="1" type="ORF">SAMN05660662_3367</name>
</gene>
<evidence type="ECO:0000313" key="1">
    <source>
        <dbReference type="EMBL" id="SDF77537.1"/>
    </source>
</evidence>
<dbReference type="InterPro" id="IPR020835">
    <property type="entry name" value="Catalase_sf"/>
</dbReference>
<accession>A0A1G7NUE9</accession>
<reference evidence="2" key="1">
    <citation type="submission" date="2016-10" db="EMBL/GenBank/DDBJ databases">
        <authorList>
            <person name="Varghese N."/>
            <person name="Submissions S."/>
        </authorList>
    </citation>
    <scope>NUCLEOTIDE SEQUENCE [LARGE SCALE GENOMIC DNA]</scope>
    <source>
        <strain evidence="2">DSM 44268</strain>
    </source>
</reference>
<protein>
    <recommendedName>
        <fullName evidence="3">Phosphodiesterase</fullName>
    </recommendedName>
</protein>
<dbReference type="GO" id="GO:0020037">
    <property type="term" value="F:heme binding"/>
    <property type="evidence" value="ECO:0007669"/>
    <property type="project" value="InterPro"/>
</dbReference>
<name>A0A1G7NUE9_9ACTN</name>
<organism evidence="1 2">
    <name type="scientific">Blastococcus aurantiacus</name>
    <dbReference type="NCBI Taxonomy" id="1550231"/>
    <lineage>
        <taxon>Bacteria</taxon>
        <taxon>Bacillati</taxon>
        <taxon>Actinomycetota</taxon>
        <taxon>Actinomycetes</taxon>
        <taxon>Geodermatophilales</taxon>
        <taxon>Geodermatophilaceae</taxon>
        <taxon>Blastococcus</taxon>
    </lineage>
</organism>
<sequence length="227" mass="23682">MVAAPLAALARWRNGKPMHPRGAVFDAVLERHGSARPWGVPFLDATARDDVVVRLSRGAGLPAPVPDLLGLAVRLDEGSEQPVDLLLSTTGRGALTRVVPVFRRDTASVYCSIMAYSSAAGPIRLAALPTGDGVPSDPEPLAASVRRRPLVFVLAAARGFGAWAPFARLSIGEAVRPLDPDLRFDAVRHPPPGLVPDGPLARFRAPAYAAAQEARGGSGAATAGTSH</sequence>
<dbReference type="SUPFAM" id="SSF56634">
    <property type="entry name" value="Heme-dependent catalase-like"/>
    <property type="match status" value="1"/>
</dbReference>
<dbReference type="EMBL" id="FNBT01000006">
    <property type="protein sequence ID" value="SDF77537.1"/>
    <property type="molecule type" value="Genomic_DNA"/>
</dbReference>
<evidence type="ECO:0008006" key="3">
    <source>
        <dbReference type="Google" id="ProtNLM"/>
    </source>
</evidence>
<dbReference type="Proteomes" id="UP000199406">
    <property type="component" value="Unassembled WGS sequence"/>
</dbReference>